<protein>
    <submittedName>
        <fullName evidence="1">Uncharacterized protein</fullName>
    </submittedName>
</protein>
<proteinExistence type="predicted"/>
<dbReference type="OrthoDB" id="10030048at2759"/>
<dbReference type="EMBL" id="CAACVG010006556">
    <property type="protein sequence ID" value="VEN40580.1"/>
    <property type="molecule type" value="Genomic_DNA"/>
</dbReference>
<gene>
    <name evidence="1" type="ORF">CALMAC_LOCUS4701</name>
</gene>
<sequence>MGRPTSIAEICIGSSMKRYKKWNWTIRGKLPKAGKVLEEILMQCSNGKMEKHTSSKAKASGSSTIYSCE</sequence>
<keyword evidence="2" id="KW-1185">Reference proteome</keyword>
<dbReference type="AlphaFoldDB" id="A0A653BYK5"/>
<reference evidence="1 2" key="1">
    <citation type="submission" date="2019-01" db="EMBL/GenBank/DDBJ databases">
        <authorList>
            <person name="Sayadi A."/>
        </authorList>
    </citation>
    <scope>NUCLEOTIDE SEQUENCE [LARGE SCALE GENOMIC DNA]</scope>
</reference>
<dbReference type="Proteomes" id="UP000410492">
    <property type="component" value="Unassembled WGS sequence"/>
</dbReference>
<evidence type="ECO:0000313" key="2">
    <source>
        <dbReference type="Proteomes" id="UP000410492"/>
    </source>
</evidence>
<evidence type="ECO:0000313" key="1">
    <source>
        <dbReference type="EMBL" id="VEN40580.1"/>
    </source>
</evidence>
<name>A0A653BYK5_CALMS</name>
<accession>A0A653BYK5</accession>
<organism evidence="1 2">
    <name type="scientific">Callosobruchus maculatus</name>
    <name type="common">Southern cowpea weevil</name>
    <name type="synonym">Pulse bruchid</name>
    <dbReference type="NCBI Taxonomy" id="64391"/>
    <lineage>
        <taxon>Eukaryota</taxon>
        <taxon>Metazoa</taxon>
        <taxon>Ecdysozoa</taxon>
        <taxon>Arthropoda</taxon>
        <taxon>Hexapoda</taxon>
        <taxon>Insecta</taxon>
        <taxon>Pterygota</taxon>
        <taxon>Neoptera</taxon>
        <taxon>Endopterygota</taxon>
        <taxon>Coleoptera</taxon>
        <taxon>Polyphaga</taxon>
        <taxon>Cucujiformia</taxon>
        <taxon>Chrysomeloidea</taxon>
        <taxon>Chrysomelidae</taxon>
        <taxon>Bruchinae</taxon>
        <taxon>Bruchini</taxon>
        <taxon>Callosobruchus</taxon>
    </lineage>
</organism>